<comment type="caution">
    <text evidence="3">The sequence shown here is derived from an EMBL/GenBank/DDBJ whole genome shotgun (WGS) entry which is preliminary data.</text>
</comment>
<evidence type="ECO:0000313" key="3">
    <source>
        <dbReference type="EMBL" id="KAK6502882.1"/>
    </source>
</evidence>
<feature type="region of interest" description="Disordered" evidence="1">
    <location>
        <begin position="284"/>
        <end position="303"/>
    </location>
</feature>
<evidence type="ECO:0000256" key="1">
    <source>
        <dbReference type="SAM" id="MobiDB-lite"/>
    </source>
</evidence>
<dbReference type="PANTHER" id="PTHR34618">
    <property type="entry name" value="SURFACE PROTEIN MAS1, PUTATIVE-RELATED"/>
    <property type="match status" value="1"/>
</dbReference>
<dbReference type="AlphaFoldDB" id="A0AAV9W7M7"/>
<dbReference type="Pfam" id="PF11327">
    <property type="entry name" value="Egh16-like"/>
    <property type="match status" value="1"/>
</dbReference>
<evidence type="ECO:0000313" key="4">
    <source>
        <dbReference type="Proteomes" id="UP001370758"/>
    </source>
</evidence>
<dbReference type="PANTHER" id="PTHR34618:SF3">
    <property type="entry name" value="GEGH 16 PROTEIN"/>
    <property type="match status" value="1"/>
</dbReference>
<protein>
    <submittedName>
        <fullName evidence="3">Uncharacterized protein</fullName>
    </submittedName>
</protein>
<feature type="chain" id="PRO_5043328781" evidence="2">
    <location>
        <begin position="25"/>
        <end position="338"/>
    </location>
</feature>
<name>A0AAV9W7M7_9PEZI</name>
<feature type="signal peptide" evidence="2">
    <location>
        <begin position="1"/>
        <end position="24"/>
    </location>
</feature>
<reference evidence="3 4" key="1">
    <citation type="submission" date="2023-08" db="EMBL/GenBank/DDBJ databases">
        <authorList>
            <person name="Palmer J.M."/>
        </authorList>
    </citation>
    <scope>NUCLEOTIDE SEQUENCE [LARGE SCALE GENOMIC DNA]</scope>
    <source>
        <strain evidence="3 4">TWF481</strain>
    </source>
</reference>
<keyword evidence="4" id="KW-1185">Reference proteome</keyword>
<proteinExistence type="predicted"/>
<dbReference type="EMBL" id="JAVHJL010000005">
    <property type="protein sequence ID" value="KAK6502882.1"/>
    <property type="molecule type" value="Genomic_DNA"/>
</dbReference>
<keyword evidence="2" id="KW-0732">Signal</keyword>
<dbReference type="InterPro" id="IPR021476">
    <property type="entry name" value="Egh16-like"/>
</dbReference>
<organism evidence="3 4">
    <name type="scientific">Arthrobotrys musiformis</name>
    <dbReference type="NCBI Taxonomy" id="47236"/>
    <lineage>
        <taxon>Eukaryota</taxon>
        <taxon>Fungi</taxon>
        <taxon>Dikarya</taxon>
        <taxon>Ascomycota</taxon>
        <taxon>Pezizomycotina</taxon>
        <taxon>Orbiliomycetes</taxon>
        <taxon>Orbiliales</taxon>
        <taxon>Orbiliaceae</taxon>
        <taxon>Arthrobotrys</taxon>
    </lineage>
</organism>
<sequence>MYSKISSRAFVAAVLFGVLQPVSAHVRFVDVVGNQNPSAHGEKLGHLSWIEVKDHGPGQYPAQWDTTVFSNPILPAVDWSPHKNFPRYWVDGTCGASLHSENVYYIANPHRDGVAWAPPHLDPHGQAMGDHRSLNFFMASIPVPAFLETAAETEQKALAGKMAEVTPGGWLEITTFQVNDDGAGPFRCRIDGTATGAHFGSWIEVINQPPGVKEHYSVHPATNAQTHKLRVKIPQDVKCEVKAGKYQNICVMRCENYAVNGPFGGCIPFNVVYPKKADAPVPKKIEKKPAKPVKGNPGYDVSENTYAEIDYGKGYRKRGLEQKKVRRESIAKEAQEED</sequence>
<dbReference type="Proteomes" id="UP001370758">
    <property type="component" value="Unassembled WGS sequence"/>
</dbReference>
<gene>
    <name evidence="3" type="ORF">TWF481_007922</name>
</gene>
<evidence type="ECO:0000256" key="2">
    <source>
        <dbReference type="SAM" id="SignalP"/>
    </source>
</evidence>
<accession>A0AAV9W7M7</accession>